<sequence>MPDKLHQENFSGTALMAILNYMLNSILMGTSDHHGKFTSDVAADLRPRSSLYIFESRISIHDHGCSYMGDNIDFKLAYAAIGGIVFIAMKGRFLLGFVFTIYIKDVFGMVIAVSKTCWEVGVQKVAF</sequence>
<dbReference type="EMBL" id="JAGYWB010000012">
    <property type="protein sequence ID" value="KAI0501721.1"/>
    <property type="molecule type" value="Genomic_DNA"/>
</dbReference>
<dbReference type="AlphaFoldDB" id="A0A8T3B048"/>
<accession>A0A8T3B048</accession>
<evidence type="ECO:0000313" key="3">
    <source>
        <dbReference type="Proteomes" id="UP000829196"/>
    </source>
</evidence>
<protein>
    <submittedName>
        <fullName evidence="2">Uncharacterized protein</fullName>
    </submittedName>
</protein>
<dbReference type="Proteomes" id="UP000829196">
    <property type="component" value="Unassembled WGS sequence"/>
</dbReference>
<comment type="caution">
    <text evidence="2">The sequence shown here is derived from an EMBL/GenBank/DDBJ whole genome shotgun (WGS) entry which is preliminary data.</text>
</comment>
<evidence type="ECO:0000256" key="1">
    <source>
        <dbReference type="SAM" id="Phobius"/>
    </source>
</evidence>
<keyword evidence="1" id="KW-0812">Transmembrane</keyword>
<organism evidence="2 3">
    <name type="scientific">Dendrobium nobile</name>
    <name type="common">Orchid</name>
    <dbReference type="NCBI Taxonomy" id="94219"/>
    <lineage>
        <taxon>Eukaryota</taxon>
        <taxon>Viridiplantae</taxon>
        <taxon>Streptophyta</taxon>
        <taxon>Embryophyta</taxon>
        <taxon>Tracheophyta</taxon>
        <taxon>Spermatophyta</taxon>
        <taxon>Magnoliopsida</taxon>
        <taxon>Liliopsida</taxon>
        <taxon>Asparagales</taxon>
        <taxon>Orchidaceae</taxon>
        <taxon>Epidendroideae</taxon>
        <taxon>Malaxideae</taxon>
        <taxon>Dendrobiinae</taxon>
        <taxon>Dendrobium</taxon>
    </lineage>
</organism>
<name>A0A8T3B048_DENNO</name>
<evidence type="ECO:0000313" key="2">
    <source>
        <dbReference type="EMBL" id="KAI0501721.1"/>
    </source>
</evidence>
<reference evidence="2" key="1">
    <citation type="journal article" date="2022" name="Front. Genet.">
        <title>Chromosome-Scale Assembly of the Dendrobium nobile Genome Provides Insights Into the Molecular Mechanism of the Biosynthesis of the Medicinal Active Ingredient of Dendrobium.</title>
        <authorList>
            <person name="Xu Q."/>
            <person name="Niu S.-C."/>
            <person name="Li K.-L."/>
            <person name="Zheng P.-J."/>
            <person name="Zhang X.-J."/>
            <person name="Jia Y."/>
            <person name="Liu Y."/>
            <person name="Niu Y.-X."/>
            <person name="Yu L.-H."/>
            <person name="Chen D.-F."/>
            <person name="Zhang G.-Q."/>
        </authorList>
    </citation>
    <scope>NUCLEOTIDE SEQUENCE</scope>
    <source>
        <tissue evidence="2">Leaf</tissue>
    </source>
</reference>
<keyword evidence="3" id="KW-1185">Reference proteome</keyword>
<keyword evidence="1" id="KW-0472">Membrane</keyword>
<proteinExistence type="predicted"/>
<gene>
    <name evidence="2" type="ORF">KFK09_016666</name>
</gene>
<feature type="transmembrane region" description="Helical" evidence="1">
    <location>
        <begin position="76"/>
        <end position="103"/>
    </location>
</feature>
<feature type="transmembrane region" description="Helical" evidence="1">
    <location>
        <begin position="12"/>
        <end position="30"/>
    </location>
</feature>
<keyword evidence="1" id="KW-1133">Transmembrane helix</keyword>